<dbReference type="SUPFAM" id="SSF53448">
    <property type="entry name" value="Nucleotide-diphospho-sugar transferases"/>
    <property type="match status" value="1"/>
</dbReference>
<dbReference type="GO" id="GO:0005737">
    <property type="term" value="C:cytoplasm"/>
    <property type="evidence" value="ECO:0007669"/>
    <property type="project" value="UniProtKB-SubCell"/>
</dbReference>
<proteinExistence type="inferred from homology"/>
<comment type="similarity">
    <text evidence="8">Belongs to the MobA family.</text>
</comment>
<gene>
    <name evidence="8" type="primary">mobA</name>
    <name evidence="10" type="ORF">SAMN06265795_10130</name>
</gene>
<dbReference type="AlphaFoldDB" id="A0A239BR07"/>
<dbReference type="NCBIfam" id="TIGR02665">
    <property type="entry name" value="molyb_mobA"/>
    <property type="match status" value="1"/>
</dbReference>
<comment type="subunit">
    <text evidence="8">Monomer.</text>
</comment>
<evidence type="ECO:0000256" key="8">
    <source>
        <dbReference type="HAMAP-Rule" id="MF_00316"/>
    </source>
</evidence>
<evidence type="ECO:0000256" key="6">
    <source>
        <dbReference type="ARBA" id="ARBA00023134"/>
    </source>
</evidence>
<comment type="cofactor">
    <cofactor evidence="8">
        <name>Mg(2+)</name>
        <dbReference type="ChEBI" id="CHEBI:18420"/>
    </cofactor>
</comment>
<dbReference type="CDD" id="cd02503">
    <property type="entry name" value="MobA"/>
    <property type="match status" value="1"/>
</dbReference>
<reference evidence="10 11" key="1">
    <citation type="submission" date="2017-06" db="EMBL/GenBank/DDBJ databases">
        <authorList>
            <person name="Kim H.J."/>
            <person name="Triplett B.A."/>
        </authorList>
    </citation>
    <scope>NUCLEOTIDE SEQUENCE [LARGE SCALE GENOMIC DNA]</scope>
    <source>
        <strain evidence="10 11">U15</strain>
    </source>
</reference>
<comment type="function">
    <text evidence="8">Transfers a GMP moiety from GTP to Mo-molybdopterin (Mo-MPT) cofactor (Moco or molybdenum cofactor) to form Mo-molybdopterin guanine dinucleotide (Mo-MGD) cofactor.</text>
</comment>
<dbReference type="Proteomes" id="UP000198284">
    <property type="component" value="Unassembled WGS sequence"/>
</dbReference>
<keyword evidence="11" id="KW-1185">Reference proteome</keyword>
<feature type="binding site" evidence="8">
    <location>
        <position position="102"/>
    </location>
    <ligand>
        <name>Mg(2+)</name>
        <dbReference type="ChEBI" id="CHEBI:18420"/>
    </ligand>
</feature>
<evidence type="ECO:0000256" key="1">
    <source>
        <dbReference type="ARBA" id="ARBA00022490"/>
    </source>
</evidence>
<feature type="binding site" evidence="8">
    <location>
        <position position="102"/>
    </location>
    <ligand>
        <name>GTP</name>
        <dbReference type="ChEBI" id="CHEBI:37565"/>
    </ligand>
</feature>
<evidence type="ECO:0000259" key="9">
    <source>
        <dbReference type="Pfam" id="PF12804"/>
    </source>
</evidence>
<feature type="binding site" evidence="8">
    <location>
        <begin position="13"/>
        <end position="15"/>
    </location>
    <ligand>
        <name>GTP</name>
        <dbReference type="ChEBI" id="CHEBI:37565"/>
    </ligand>
</feature>
<evidence type="ECO:0000256" key="2">
    <source>
        <dbReference type="ARBA" id="ARBA00022679"/>
    </source>
</evidence>
<keyword evidence="10" id="KW-0548">Nucleotidyltransferase</keyword>
<dbReference type="Pfam" id="PF12804">
    <property type="entry name" value="NTP_transf_3"/>
    <property type="match status" value="1"/>
</dbReference>
<comment type="catalytic activity">
    <reaction evidence="8">
        <text>Mo-molybdopterin + GTP + H(+) = Mo-molybdopterin guanine dinucleotide + diphosphate</text>
        <dbReference type="Rhea" id="RHEA:34243"/>
        <dbReference type="ChEBI" id="CHEBI:15378"/>
        <dbReference type="ChEBI" id="CHEBI:33019"/>
        <dbReference type="ChEBI" id="CHEBI:37565"/>
        <dbReference type="ChEBI" id="CHEBI:71302"/>
        <dbReference type="ChEBI" id="CHEBI:71310"/>
        <dbReference type="EC" id="2.7.7.77"/>
    </reaction>
</comment>
<dbReference type="PANTHER" id="PTHR19136:SF81">
    <property type="entry name" value="MOLYBDENUM COFACTOR GUANYLYLTRANSFERASE"/>
    <property type="match status" value="1"/>
</dbReference>
<name>A0A239BR07_9BURK</name>
<evidence type="ECO:0000256" key="3">
    <source>
        <dbReference type="ARBA" id="ARBA00022723"/>
    </source>
</evidence>
<dbReference type="InterPro" id="IPR029044">
    <property type="entry name" value="Nucleotide-diphossugar_trans"/>
</dbReference>
<comment type="domain">
    <text evidence="8">The N-terminal domain determines nucleotide recognition and specific binding, while the C-terminal domain determines the specific binding to the target protein.</text>
</comment>
<keyword evidence="6 8" id="KW-0342">GTP-binding</keyword>
<dbReference type="EMBL" id="FZOT01000001">
    <property type="protein sequence ID" value="SNS10296.1"/>
    <property type="molecule type" value="Genomic_DNA"/>
</dbReference>
<protein>
    <recommendedName>
        <fullName evidence="8">Molybdenum cofactor guanylyltransferase</fullName>
        <shortName evidence="8">MoCo guanylyltransferase</shortName>
        <ecNumber evidence="8">2.7.7.77</ecNumber>
    </recommendedName>
    <alternativeName>
        <fullName evidence="8">GTP:molybdopterin guanylyltransferase</fullName>
    </alternativeName>
    <alternativeName>
        <fullName evidence="8">Mo-MPT guanylyltransferase</fullName>
    </alternativeName>
    <alternativeName>
        <fullName evidence="8">Molybdopterin guanylyltransferase</fullName>
    </alternativeName>
    <alternativeName>
        <fullName evidence="8">Molybdopterin-guanine dinucleotide synthase</fullName>
        <shortName evidence="8">MGD synthase</shortName>
    </alternativeName>
</protein>
<evidence type="ECO:0000313" key="10">
    <source>
        <dbReference type="EMBL" id="SNS10296.1"/>
    </source>
</evidence>
<sequence>MSIDIEQISGVILAGGRGSRMGGVEKGLQQFRGAPMVLHVIMRLSPQVGLLMINANRNLAPYESFGFPVWPDQMGGFEGPLAGLQTGLAHCETEYLVTAPCDSPFLPEDLVQRLADGLVSEQADLAVAVTGEGESRQPHPVFCLLKSSLLPYLTLFLQEGGRKIDAWYCSLKVAEVRFEDEDAFRNINTIEELRRYEAS</sequence>
<feature type="binding site" evidence="8">
    <location>
        <position position="72"/>
    </location>
    <ligand>
        <name>GTP</name>
        <dbReference type="ChEBI" id="CHEBI:37565"/>
    </ligand>
</feature>
<comment type="subcellular location">
    <subcellularLocation>
        <location evidence="8">Cytoplasm</location>
    </subcellularLocation>
</comment>
<feature type="domain" description="MobA-like NTP transferase" evidence="9">
    <location>
        <begin position="10"/>
        <end position="164"/>
    </location>
</feature>
<evidence type="ECO:0000256" key="5">
    <source>
        <dbReference type="ARBA" id="ARBA00022842"/>
    </source>
</evidence>
<organism evidence="10 11">
    <name type="scientific">Noviherbaspirillum humi</name>
    <dbReference type="NCBI Taxonomy" id="1688639"/>
    <lineage>
        <taxon>Bacteria</taxon>
        <taxon>Pseudomonadati</taxon>
        <taxon>Pseudomonadota</taxon>
        <taxon>Betaproteobacteria</taxon>
        <taxon>Burkholderiales</taxon>
        <taxon>Oxalobacteraceae</taxon>
        <taxon>Noviherbaspirillum</taxon>
    </lineage>
</organism>
<dbReference type="RefSeq" id="WP_176442271.1">
    <property type="nucleotide sequence ID" value="NZ_FZOT01000001.1"/>
</dbReference>
<dbReference type="EC" id="2.7.7.77" evidence="8"/>
<dbReference type="GO" id="GO:0005525">
    <property type="term" value="F:GTP binding"/>
    <property type="evidence" value="ECO:0007669"/>
    <property type="project" value="UniProtKB-UniRule"/>
</dbReference>
<dbReference type="Gene3D" id="3.90.550.10">
    <property type="entry name" value="Spore Coat Polysaccharide Biosynthesis Protein SpsA, Chain A"/>
    <property type="match status" value="1"/>
</dbReference>
<dbReference type="GO" id="GO:0046872">
    <property type="term" value="F:metal ion binding"/>
    <property type="evidence" value="ECO:0007669"/>
    <property type="project" value="UniProtKB-KW"/>
</dbReference>
<keyword evidence="3 8" id="KW-0479">Metal-binding</keyword>
<dbReference type="InterPro" id="IPR013482">
    <property type="entry name" value="Molybde_CF_guanTrfase"/>
</dbReference>
<dbReference type="HAMAP" id="MF_00316">
    <property type="entry name" value="MobA"/>
    <property type="match status" value="1"/>
</dbReference>
<dbReference type="PANTHER" id="PTHR19136">
    <property type="entry name" value="MOLYBDENUM COFACTOR GUANYLYLTRANSFERASE"/>
    <property type="match status" value="1"/>
</dbReference>
<dbReference type="GO" id="GO:0061603">
    <property type="term" value="F:molybdenum cofactor guanylyltransferase activity"/>
    <property type="evidence" value="ECO:0007669"/>
    <property type="project" value="UniProtKB-EC"/>
</dbReference>
<feature type="binding site" evidence="8">
    <location>
        <position position="54"/>
    </location>
    <ligand>
        <name>GTP</name>
        <dbReference type="ChEBI" id="CHEBI:37565"/>
    </ligand>
</feature>
<accession>A0A239BR07</accession>
<feature type="binding site" evidence="8">
    <location>
        <position position="26"/>
    </location>
    <ligand>
        <name>GTP</name>
        <dbReference type="ChEBI" id="CHEBI:37565"/>
    </ligand>
</feature>
<evidence type="ECO:0000256" key="4">
    <source>
        <dbReference type="ARBA" id="ARBA00022741"/>
    </source>
</evidence>
<keyword evidence="1 8" id="KW-0963">Cytoplasm</keyword>
<evidence type="ECO:0000256" key="7">
    <source>
        <dbReference type="ARBA" id="ARBA00023150"/>
    </source>
</evidence>
<evidence type="ECO:0000313" key="11">
    <source>
        <dbReference type="Proteomes" id="UP000198284"/>
    </source>
</evidence>
<dbReference type="InterPro" id="IPR025877">
    <property type="entry name" value="MobA-like_NTP_Trfase"/>
</dbReference>
<keyword evidence="2 8" id="KW-0808">Transferase</keyword>
<dbReference type="GO" id="GO:1902758">
    <property type="term" value="P:bis(molybdopterin guanine dinucleotide)molybdenum biosynthetic process"/>
    <property type="evidence" value="ECO:0007669"/>
    <property type="project" value="TreeGrafter"/>
</dbReference>
<keyword evidence="4 8" id="KW-0547">Nucleotide-binding</keyword>
<keyword evidence="7 8" id="KW-0501">Molybdenum cofactor biosynthesis</keyword>
<keyword evidence="5 8" id="KW-0460">Magnesium</keyword>